<sequence>MEALVRRRTLTNSAAEFVERRVDIKALFQLDKPTKEFDELYDVSEFVPAINRFARRGDHLGVESCYVQSKISMETFCGTLKRFAATLRERKVDSRLSIVIKDPSEFTLQDALGIVKKLGENSDNPSKTGLWKQFIWSCYQKVDSNKAVIEGLMSLIPSDIYGSVISGGFTLILAAVEKKVKGRKKVQDWLAEIPKKLHTCADAIVVAIFAVLERILDKITKPLMGNLTEAGSKMNQKFKARTFLKYSSHRKPNENSGMEELCVYGAAGKEDEERNLSVAEALDGLQERIKNFQEEANICGQETLGRVDGGLKDIVIKMANQESHTNAMIMTFIKDKIASKKTGEILFTRIKNTLYHLCASNPNFDAKTGEIDHETVERLQREQAARSMRLRQQDTWPLLEWLRNFKGSIYNPMVDMKDCLERQELLEYDERNISQWILTSDEHTQWLKEKGSSVLEIEPQTPPGFLNPISFTSALIATTIKSTAQFPLLAFFCRHRNVESFSQDPAGPIALIKSLNVQLLKFIIDRPSVDLSGLRDRKLLSKTKKSFKHGLLLFKALLWSLPSDDMVFIIIDSLSLLRGSEGDKEIKTLIRMIRKIDNIVIKVMVTDVHPVSCFKGVADYVLYVPDVVDGHGVIDTAESKHGIMKKIKLKLDVKGGYGEGDEEDENDEEDEDDEDDEDEEDEDDSDSDEDD</sequence>
<accession>A0A4Z1EX81</accession>
<dbReference type="AlphaFoldDB" id="A0A4Z1EX81"/>
<dbReference type="PANTHER" id="PTHR40619">
    <property type="entry name" value="FUNGAL STAND N-TERMINAL GOODBYE DOMAIN-CONTAINING PROTEIN"/>
    <property type="match status" value="1"/>
</dbReference>
<feature type="compositionally biased region" description="Acidic residues" evidence="2">
    <location>
        <begin position="659"/>
        <end position="691"/>
    </location>
</feature>
<dbReference type="Proteomes" id="UP000297777">
    <property type="component" value="Unassembled WGS sequence"/>
</dbReference>
<organism evidence="3 4">
    <name type="scientific">Botrytis tulipae</name>
    <dbReference type="NCBI Taxonomy" id="87230"/>
    <lineage>
        <taxon>Eukaryota</taxon>
        <taxon>Fungi</taxon>
        <taxon>Dikarya</taxon>
        <taxon>Ascomycota</taxon>
        <taxon>Pezizomycotina</taxon>
        <taxon>Leotiomycetes</taxon>
        <taxon>Helotiales</taxon>
        <taxon>Sclerotiniaceae</taxon>
        <taxon>Botrytis</taxon>
    </lineage>
</organism>
<feature type="coiled-coil region" evidence="1">
    <location>
        <begin position="275"/>
        <end position="302"/>
    </location>
</feature>
<dbReference type="PANTHER" id="PTHR40619:SF3">
    <property type="entry name" value="FUNGAL STAND N-TERMINAL GOODBYE DOMAIN-CONTAINING PROTEIN"/>
    <property type="match status" value="1"/>
</dbReference>
<evidence type="ECO:0000313" key="3">
    <source>
        <dbReference type="EMBL" id="TGO15083.1"/>
    </source>
</evidence>
<gene>
    <name evidence="3" type="ORF">BTUL_0044g00220</name>
</gene>
<dbReference type="OrthoDB" id="5419927at2759"/>
<dbReference type="EMBL" id="PQXH01000044">
    <property type="protein sequence ID" value="TGO15083.1"/>
    <property type="molecule type" value="Genomic_DNA"/>
</dbReference>
<evidence type="ECO:0000256" key="2">
    <source>
        <dbReference type="SAM" id="MobiDB-lite"/>
    </source>
</evidence>
<keyword evidence="1" id="KW-0175">Coiled coil</keyword>
<keyword evidence="4" id="KW-1185">Reference proteome</keyword>
<reference evidence="3 4" key="1">
    <citation type="submission" date="2017-12" db="EMBL/GenBank/DDBJ databases">
        <title>Comparative genomics of Botrytis spp.</title>
        <authorList>
            <person name="Valero-Jimenez C.A."/>
            <person name="Tapia P."/>
            <person name="Veloso J."/>
            <person name="Silva-Moreno E."/>
            <person name="Staats M."/>
            <person name="Valdes J.H."/>
            <person name="Van Kan J.A.L."/>
        </authorList>
    </citation>
    <scope>NUCLEOTIDE SEQUENCE [LARGE SCALE GENOMIC DNA]</scope>
    <source>
        <strain evidence="3 4">Bt9001</strain>
    </source>
</reference>
<protein>
    <submittedName>
        <fullName evidence="3">Uncharacterized protein</fullName>
    </submittedName>
</protein>
<name>A0A4Z1EX81_9HELO</name>
<proteinExistence type="predicted"/>
<evidence type="ECO:0000313" key="4">
    <source>
        <dbReference type="Proteomes" id="UP000297777"/>
    </source>
</evidence>
<comment type="caution">
    <text evidence="3">The sequence shown here is derived from an EMBL/GenBank/DDBJ whole genome shotgun (WGS) entry which is preliminary data.</text>
</comment>
<evidence type="ECO:0000256" key="1">
    <source>
        <dbReference type="SAM" id="Coils"/>
    </source>
</evidence>
<feature type="region of interest" description="Disordered" evidence="2">
    <location>
        <begin position="655"/>
        <end position="691"/>
    </location>
</feature>